<evidence type="ECO:0000313" key="1">
    <source>
        <dbReference type="EMBL" id="GLS25122.1"/>
    </source>
</evidence>
<keyword evidence="2" id="KW-1185">Reference proteome</keyword>
<reference evidence="1 2" key="1">
    <citation type="journal article" date="2014" name="Int. J. Syst. Evol. Microbiol.">
        <title>Complete genome sequence of Corynebacterium casei LMG S-19264T (=DSM 44701T), isolated from a smear-ripened cheese.</title>
        <authorList>
            <consortium name="US DOE Joint Genome Institute (JGI-PGF)"/>
            <person name="Walter F."/>
            <person name="Albersmeier A."/>
            <person name="Kalinowski J."/>
            <person name="Ruckert C."/>
        </authorList>
    </citation>
    <scope>NUCLEOTIDE SEQUENCE [LARGE SCALE GENOMIC DNA]</scope>
    <source>
        <strain evidence="1 2">NBRC 110095</strain>
    </source>
</reference>
<accession>A0AA37T9D5</accession>
<gene>
    <name evidence="1" type="ORF">GCM10007877_08360</name>
</gene>
<sequence>MIVLTLSDVFHDACSVVAGRADKSTNREAKNAFRAYWKQAMSDYLNLSATENTQNSTPLTLDGAQLFNHLRSACIDTLNVSLESIIHDAFVHWESTQATSVVSPGATVTAVNGFEVEERSVQPLTTHTIEGVYRPVVKVAWKQNELTQCQFDVEFELNLSSCLLAWHKGCLHSVSIGGCLFSGQIKLWGTTILHQPVIPIDVVHDVAFRN</sequence>
<dbReference type="EMBL" id="BSPD01000021">
    <property type="protein sequence ID" value="GLS25122.1"/>
    <property type="molecule type" value="Genomic_DNA"/>
</dbReference>
<dbReference type="Proteomes" id="UP001156870">
    <property type="component" value="Unassembled WGS sequence"/>
</dbReference>
<dbReference type="AlphaFoldDB" id="A0AA37T9D5"/>
<evidence type="ECO:0000313" key="2">
    <source>
        <dbReference type="Proteomes" id="UP001156870"/>
    </source>
</evidence>
<comment type="caution">
    <text evidence="1">The sequence shown here is derived from an EMBL/GenBank/DDBJ whole genome shotgun (WGS) entry which is preliminary data.</text>
</comment>
<proteinExistence type="predicted"/>
<protein>
    <submittedName>
        <fullName evidence="1">Uncharacterized protein</fullName>
    </submittedName>
</protein>
<organism evidence="1 2">
    <name type="scientific">Marinibactrum halimedae</name>
    <dbReference type="NCBI Taxonomy" id="1444977"/>
    <lineage>
        <taxon>Bacteria</taxon>
        <taxon>Pseudomonadati</taxon>
        <taxon>Pseudomonadota</taxon>
        <taxon>Gammaproteobacteria</taxon>
        <taxon>Cellvibrionales</taxon>
        <taxon>Cellvibrionaceae</taxon>
        <taxon>Marinibactrum</taxon>
    </lineage>
</organism>
<name>A0AA37T9D5_9GAMM</name>